<accession>A0ABT8JH91</accession>
<organism evidence="2 3">
    <name type="scientific">Paenibacillus vandeheii</name>
    <dbReference type="NCBI Taxonomy" id="3035917"/>
    <lineage>
        <taxon>Bacteria</taxon>
        <taxon>Bacillati</taxon>
        <taxon>Bacillota</taxon>
        <taxon>Bacilli</taxon>
        <taxon>Bacillales</taxon>
        <taxon>Paenibacillaceae</taxon>
        <taxon>Paenibacillus</taxon>
    </lineage>
</organism>
<keyword evidence="1" id="KW-0812">Transmembrane</keyword>
<protein>
    <recommendedName>
        <fullName evidence="4">Cyclic lactone autoinducer peptide</fullName>
    </recommendedName>
</protein>
<dbReference type="RefSeq" id="WP_268870895.1">
    <property type="nucleotide sequence ID" value="NZ_JAROCD010000011.1"/>
</dbReference>
<reference evidence="2" key="1">
    <citation type="submission" date="2023-03" db="EMBL/GenBank/DDBJ databases">
        <title>MT1 and MT2 Draft Genomes of Novel Species.</title>
        <authorList>
            <person name="Venkateswaran K."/>
        </authorList>
    </citation>
    <scope>NUCLEOTIDE SEQUENCE</scope>
    <source>
        <strain evidence="2">F6_3S_P_1C</strain>
    </source>
</reference>
<keyword evidence="1" id="KW-1133">Transmembrane helix</keyword>
<dbReference type="Proteomes" id="UP001174205">
    <property type="component" value="Unassembled WGS sequence"/>
</dbReference>
<dbReference type="EMBL" id="JAROCD010000011">
    <property type="protein sequence ID" value="MDN4603946.1"/>
    <property type="molecule type" value="Genomic_DNA"/>
</dbReference>
<keyword evidence="1" id="KW-0472">Membrane</keyword>
<comment type="caution">
    <text evidence="2">The sequence shown here is derived from an EMBL/GenBank/DDBJ whole genome shotgun (WGS) entry which is preliminary data.</text>
</comment>
<keyword evidence="3" id="KW-1185">Reference proteome</keyword>
<feature type="transmembrane region" description="Helical" evidence="1">
    <location>
        <begin position="7"/>
        <end position="30"/>
    </location>
</feature>
<sequence>MLKAKRFIARYAAVTIMMGTVFFVATYKFFLFEPPAPDKK</sequence>
<evidence type="ECO:0008006" key="4">
    <source>
        <dbReference type="Google" id="ProtNLM"/>
    </source>
</evidence>
<evidence type="ECO:0000313" key="2">
    <source>
        <dbReference type="EMBL" id="MDN4603946.1"/>
    </source>
</evidence>
<evidence type="ECO:0000313" key="3">
    <source>
        <dbReference type="Proteomes" id="UP001174205"/>
    </source>
</evidence>
<name>A0ABT8JH91_9BACL</name>
<proteinExistence type="predicted"/>
<evidence type="ECO:0000256" key="1">
    <source>
        <dbReference type="SAM" id="Phobius"/>
    </source>
</evidence>
<gene>
    <name evidence="2" type="ORF">P5G61_22075</name>
</gene>